<feature type="transmembrane region" description="Helical" evidence="1">
    <location>
        <begin position="88"/>
        <end position="107"/>
    </location>
</feature>
<feature type="transmembrane region" description="Helical" evidence="1">
    <location>
        <begin position="55"/>
        <end position="76"/>
    </location>
</feature>
<keyword evidence="1" id="KW-0812">Transmembrane</keyword>
<sequence>MTASKDAMPNGEKLLQTRRRKFWRYMSISLVVFGAAGFLSGYLTDAFQAGEVPLWLPLAVIAVTIVALIYSTRDYLRRIDELDLMDNLWAHLIGFYGGLISFGAWYLLAELGVTTQPNAEAIIIAALAVMLATYGLRKLGWR</sequence>
<reference evidence="2 3" key="1">
    <citation type="submission" date="2023-03" db="EMBL/GenBank/DDBJ databases">
        <title>Altererythrobacter sp. CAU 1644 isolated from sand.</title>
        <authorList>
            <person name="Kim W."/>
        </authorList>
    </citation>
    <scope>NUCLEOTIDE SEQUENCE [LARGE SCALE GENOMIC DNA]</scope>
    <source>
        <strain evidence="2 3">CAU 1644</strain>
    </source>
</reference>
<feature type="transmembrane region" description="Helical" evidence="1">
    <location>
        <begin position="119"/>
        <end position="136"/>
    </location>
</feature>
<gene>
    <name evidence="2" type="ORF">P7228_13565</name>
</gene>
<protein>
    <submittedName>
        <fullName evidence="2">Uncharacterized protein</fullName>
    </submittedName>
</protein>
<accession>A0ABY8FPR9</accession>
<evidence type="ECO:0000313" key="3">
    <source>
        <dbReference type="Proteomes" id="UP001215827"/>
    </source>
</evidence>
<evidence type="ECO:0000256" key="1">
    <source>
        <dbReference type="SAM" id="Phobius"/>
    </source>
</evidence>
<organism evidence="2 3">
    <name type="scientific">Altererythrobacter arenosus</name>
    <dbReference type="NCBI Taxonomy" id="3032592"/>
    <lineage>
        <taxon>Bacteria</taxon>
        <taxon>Pseudomonadati</taxon>
        <taxon>Pseudomonadota</taxon>
        <taxon>Alphaproteobacteria</taxon>
        <taxon>Sphingomonadales</taxon>
        <taxon>Erythrobacteraceae</taxon>
        <taxon>Altererythrobacter</taxon>
    </lineage>
</organism>
<dbReference type="EMBL" id="CP121106">
    <property type="protein sequence ID" value="WFL77006.1"/>
    <property type="molecule type" value="Genomic_DNA"/>
</dbReference>
<evidence type="ECO:0000313" key="2">
    <source>
        <dbReference type="EMBL" id="WFL77006.1"/>
    </source>
</evidence>
<proteinExistence type="predicted"/>
<keyword evidence="1" id="KW-1133">Transmembrane helix</keyword>
<keyword evidence="1" id="KW-0472">Membrane</keyword>
<dbReference type="Proteomes" id="UP001215827">
    <property type="component" value="Chromosome"/>
</dbReference>
<keyword evidence="3" id="KW-1185">Reference proteome</keyword>
<feature type="transmembrane region" description="Helical" evidence="1">
    <location>
        <begin position="22"/>
        <end position="43"/>
    </location>
</feature>
<dbReference type="RefSeq" id="WP_278015765.1">
    <property type="nucleotide sequence ID" value="NZ_CP121106.1"/>
</dbReference>
<name>A0ABY8FPR9_9SPHN</name>